<comment type="similarity">
    <text evidence="1">Belongs to the LysR transcriptional regulatory family.</text>
</comment>
<protein>
    <submittedName>
        <fullName evidence="6">LysR family transcriptional regulator</fullName>
    </submittedName>
</protein>
<dbReference type="Gene3D" id="3.40.190.290">
    <property type="match status" value="1"/>
</dbReference>
<keyword evidence="3" id="KW-0238">DNA-binding</keyword>
<organism evidence="6 7">
    <name type="scientific">Novosphingobium humi</name>
    <dbReference type="NCBI Taxonomy" id="2282397"/>
    <lineage>
        <taxon>Bacteria</taxon>
        <taxon>Pseudomonadati</taxon>
        <taxon>Pseudomonadota</taxon>
        <taxon>Alphaproteobacteria</taxon>
        <taxon>Sphingomonadales</taxon>
        <taxon>Sphingomonadaceae</taxon>
        <taxon>Novosphingobium</taxon>
    </lineage>
</organism>
<dbReference type="Proteomes" id="UP001218231">
    <property type="component" value="Plasmid unnamed1"/>
</dbReference>
<accession>A0ABY7U6K7</accession>
<dbReference type="InterPro" id="IPR058163">
    <property type="entry name" value="LysR-type_TF_proteobact-type"/>
</dbReference>
<keyword evidence="4" id="KW-0804">Transcription</keyword>
<evidence type="ECO:0000313" key="7">
    <source>
        <dbReference type="Proteomes" id="UP001218231"/>
    </source>
</evidence>
<sequence>MKDPRFAEHLSVFVDVVRAGSFSGAARRRNVTPSAIVRQIDALEAGLGTAVFVRSTRALALTDAGRVVFERGQPILDELVDLRAEVLGLDDAVTGVLRLACFPTFGKRYVIPIAHALMEQHPDFSIELDLTERLADPVMERLDAVIRIGHLADSTLISSKIASDRRLLVAEPAYLAKHGIPAREEISEHRLIDKLHGPDLLGWRHVLGCSTAELPSARTVFRCDDFEALRQAALRGIGIALLPEWVVGPDVRAGLLQKLPHDVIAPEGDAGIYVLRALPKPSARLAVFMAALRGHIGSPPVWAHDHQPTEAQLAAVPSFRLAPTMLELPTNA</sequence>
<name>A0ABY7U6K7_9SPHN</name>
<evidence type="ECO:0000256" key="3">
    <source>
        <dbReference type="ARBA" id="ARBA00023125"/>
    </source>
</evidence>
<gene>
    <name evidence="6" type="ORF">PQ457_18495</name>
</gene>
<evidence type="ECO:0000313" key="6">
    <source>
        <dbReference type="EMBL" id="WCT80049.1"/>
    </source>
</evidence>
<keyword evidence="7" id="KW-1185">Reference proteome</keyword>
<feature type="domain" description="HTH lysR-type" evidence="5">
    <location>
        <begin position="9"/>
        <end position="62"/>
    </location>
</feature>
<dbReference type="PANTHER" id="PTHR30537">
    <property type="entry name" value="HTH-TYPE TRANSCRIPTIONAL REGULATOR"/>
    <property type="match status" value="1"/>
</dbReference>
<keyword evidence="6" id="KW-0614">Plasmid</keyword>
<dbReference type="SUPFAM" id="SSF46785">
    <property type="entry name" value="Winged helix' DNA-binding domain"/>
    <property type="match status" value="1"/>
</dbReference>
<dbReference type="RefSeq" id="WP_273620321.1">
    <property type="nucleotide sequence ID" value="NZ_CP117418.1"/>
</dbReference>
<dbReference type="PANTHER" id="PTHR30537:SF66">
    <property type="entry name" value="IRON-REGULATED VIRULENCE REGULATORY PROTEIN IRGB"/>
    <property type="match status" value="1"/>
</dbReference>
<evidence type="ECO:0000256" key="1">
    <source>
        <dbReference type="ARBA" id="ARBA00009437"/>
    </source>
</evidence>
<evidence type="ECO:0000256" key="2">
    <source>
        <dbReference type="ARBA" id="ARBA00023015"/>
    </source>
</evidence>
<dbReference type="CDD" id="cd08422">
    <property type="entry name" value="PBP2_CrgA_like"/>
    <property type="match status" value="1"/>
</dbReference>
<dbReference type="InterPro" id="IPR036390">
    <property type="entry name" value="WH_DNA-bd_sf"/>
</dbReference>
<geneLocation type="plasmid" evidence="6 7">
    <name>unnamed1</name>
</geneLocation>
<evidence type="ECO:0000259" key="5">
    <source>
        <dbReference type="PROSITE" id="PS50931"/>
    </source>
</evidence>
<dbReference type="Pfam" id="PF00126">
    <property type="entry name" value="HTH_1"/>
    <property type="match status" value="1"/>
</dbReference>
<dbReference type="EMBL" id="CP117418">
    <property type="protein sequence ID" value="WCT80049.1"/>
    <property type="molecule type" value="Genomic_DNA"/>
</dbReference>
<dbReference type="InterPro" id="IPR000847">
    <property type="entry name" value="LysR_HTH_N"/>
</dbReference>
<dbReference type="Gene3D" id="1.10.10.10">
    <property type="entry name" value="Winged helix-like DNA-binding domain superfamily/Winged helix DNA-binding domain"/>
    <property type="match status" value="1"/>
</dbReference>
<dbReference type="PROSITE" id="PS50931">
    <property type="entry name" value="HTH_LYSR"/>
    <property type="match status" value="1"/>
</dbReference>
<keyword evidence="2" id="KW-0805">Transcription regulation</keyword>
<dbReference type="SUPFAM" id="SSF53850">
    <property type="entry name" value="Periplasmic binding protein-like II"/>
    <property type="match status" value="1"/>
</dbReference>
<reference evidence="6 7" key="1">
    <citation type="submission" date="2023-02" db="EMBL/GenBank/DDBJ databases">
        <title>Genome sequence of Novosphingobium humi KACC 19094.</title>
        <authorList>
            <person name="Kim S."/>
            <person name="Heo J."/>
            <person name="Kwon S.-W."/>
        </authorList>
    </citation>
    <scope>NUCLEOTIDE SEQUENCE [LARGE SCALE GENOMIC DNA]</scope>
    <source>
        <strain evidence="6 7">KACC 19094</strain>
        <plasmid evidence="6 7">unnamed1</plasmid>
    </source>
</reference>
<dbReference type="InterPro" id="IPR036388">
    <property type="entry name" value="WH-like_DNA-bd_sf"/>
</dbReference>
<evidence type="ECO:0000256" key="4">
    <source>
        <dbReference type="ARBA" id="ARBA00023163"/>
    </source>
</evidence>
<dbReference type="InterPro" id="IPR005119">
    <property type="entry name" value="LysR_subst-bd"/>
</dbReference>
<dbReference type="Pfam" id="PF03466">
    <property type="entry name" value="LysR_substrate"/>
    <property type="match status" value="1"/>
</dbReference>
<proteinExistence type="inferred from homology"/>